<accession>A0ABS5F2R2</accession>
<dbReference type="Proteomes" id="UP001196870">
    <property type="component" value="Unassembled WGS sequence"/>
</dbReference>
<evidence type="ECO:0000313" key="3">
    <source>
        <dbReference type="EMBL" id="MBR0666823.1"/>
    </source>
</evidence>
<dbReference type="PANTHER" id="PTHR42760">
    <property type="entry name" value="SHORT-CHAIN DEHYDROGENASES/REDUCTASES FAMILY MEMBER"/>
    <property type="match status" value="1"/>
</dbReference>
<evidence type="ECO:0000256" key="2">
    <source>
        <dbReference type="ARBA" id="ARBA00023002"/>
    </source>
</evidence>
<dbReference type="PROSITE" id="PS00061">
    <property type="entry name" value="ADH_SHORT"/>
    <property type="match status" value="1"/>
</dbReference>
<dbReference type="EMBL" id="JAAGBB010000026">
    <property type="protein sequence ID" value="MBR0666823.1"/>
    <property type="molecule type" value="Genomic_DNA"/>
</dbReference>
<organism evidence="3 4">
    <name type="scientific">Plastoroseomonas hellenica</name>
    <dbReference type="NCBI Taxonomy" id="2687306"/>
    <lineage>
        <taxon>Bacteria</taxon>
        <taxon>Pseudomonadati</taxon>
        <taxon>Pseudomonadota</taxon>
        <taxon>Alphaproteobacteria</taxon>
        <taxon>Acetobacterales</taxon>
        <taxon>Acetobacteraceae</taxon>
        <taxon>Plastoroseomonas</taxon>
    </lineage>
</organism>
<comment type="similarity">
    <text evidence="1">Belongs to the short-chain dehydrogenases/reductases (SDR) family.</text>
</comment>
<reference evidence="4" key="1">
    <citation type="journal article" date="2021" name="Syst. Appl. Microbiol.">
        <title>Roseomonas hellenica sp. nov., isolated from roots of wild-growing Alkanna tinctoria.</title>
        <authorList>
            <person name="Rat A."/>
            <person name="Naranjo H.D."/>
            <person name="Lebbe L."/>
            <person name="Cnockaert M."/>
            <person name="Krigas N."/>
            <person name="Grigoriadou K."/>
            <person name="Maloupa E."/>
            <person name="Willems A."/>
        </authorList>
    </citation>
    <scope>NUCLEOTIDE SEQUENCE [LARGE SCALE GENOMIC DNA]</scope>
    <source>
        <strain evidence="4">LMG 31523</strain>
    </source>
</reference>
<dbReference type="RefSeq" id="WP_211854602.1">
    <property type="nucleotide sequence ID" value="NZ_JAAGBB010000026.1"/>
</dbReference>
<evidence type="ECO:0000256" key="1">
    <source>
        <dbReference type="ARBA" id="ARBA00006484"/>
    </source>
</evidence>
<dbReference type="Gene3D" id="3.40.50.720">
    <property type="entry name" value="NAD(P)-binding Rossmann-like Domain"/>
    <property type="match status" value="1"/>
</dbReference>
<comment type="caution">
    <text evidence="3">The sequence shown here is derived from an EMBL/GenBank/DDBJ whole genome shotgun (WGS) entry which is preliminary data.</text>
</comment>
<sequence>MRKVVLVTGAQQGIGRAMAAGFAAAGYDVAINWLDDQAAAEAVAAEVTALGGRAVALQGDVGRIAEGAALVEGTVAALGRIDVLVNNAGIFPRVEFLAMTEAIWDAVHSVNLKGSAFCGQAAARAMVAAGHGGSIINLSSQALRGTPLGVHYSATKAGVAGLTRAMALALAPHGIRVNAIAPGTTDTAQPRHGNTDEELAAMAATLPIPRLGRPEEIAALGVWLASDAAGWVTGQTWHINGGSFMP</sequence>
<keyword evidence="2" id="KW-0560">Oxidoreductase</keyword>
<proteinExistence type="inferred from homology"/>
<dbReference type="PANTHER" id="PTHR42760:SF133">
    <property type="entry name" value="3-OXOACYL-[ACYL-CARRIER-PROTEIN] REDUCTASE"/>
    <property type="match status" value="1"/>
</dbReference>
<dbReference type="InterPro" id="IPR036291">
    <property type="entry name" value="NAD(P)-bd_dom_sf"/>
</dbReference>
<keyword evidence="4" id="KW-1185">Reference proteome</keyword>
<evidence type="ECO:0000313" key="4">
    <source>
        <dbReference type="Proteomes" id="UP001196870"/>
    </source>
</evidence>
<dbReference type="InterPro" id="IPR020904">
    <property type="entry name" value="Sc_DH/Rdtase_CS"/>
</dbReference>
<dbReference type="SUPFAM" id="SSF51735">
    <property type="entry name" value="NAD(P)-binding Rossmann-fold domains"/>
    <property type="match status" value="1"/>
</dbReference>
<dbReference type="PRINTS" id="PR00080">
    <property type="entry name" value="SDRFAMILY"/>
</dbReference>
<dbReference type="PRINTS" id="PR00081">
    <property type="entry name" value="GDHRDH"/>
</dbReference>
<dbReference type="InterPro" id="IPR002347">
    <property type="entry name" value="SDR_fam"/>
</dbReference>
<protein>
    <submittedName>
        <fullName evidence="3">SDR family oxidoreductase</fullName>
    </submittedName>
</protein>
<name>A0ABS5F2R2_9PROT</name>
<dbReference type="Pfam" id="PF13561">
    <property type="entry name" value="adh_short_C2"/>
    <property type="match status" value="1"/>
</dbReference>
<gene>
    <name evidence="3" type="ORF">GXW71_20855</name>
</gene>